<dbReference type="Proteomes" id="UP000187209">
    <property type="component" value="Unassembled WGS sequence"/>
</dbReference>
<reference evidence="2 3" key="1">
    <citation type="submission" date="2016-11" db="EMBL/GenBank/DDBJ databases">
        <title>The macronuclear genome of Stentor coeruleus: a giant cell with tiny introns.</title>
        <authorList>
            <person name="Slabodnick M."/>
            <person name="Ruby J.G."/>
            <person name="Reiff S.B."/>
            <person name="Swart E.C."/>
            <person name="Gosai S."/>
            <person name="Prabakaran S."/>
            <person name="Witkowska E."/>
            <person name="Larue G.E."/>
            <person name="Fisher S."/>
            <person name="Freeman R.M."/>
            <person name="Gunawardena J."/>
            <person name="Chu W."/>
            <person name="Stover N.A."/>
            <person name="Gregory B.D."/>
            <person name="Nowacki M."/>
            <person name="Derisi J."/>
            <person name="Roy S.W."/>
            <person name="Marshall W.F."/>
            <person name="Sood P."/>
        </authorList>
    </citation>
    <scope>NUCLEOTIDE SEQUENCE [LARGE SCALE GENOMIC DNA]</scope>
    <source>
        <strain evidence="2">WM001</strain>
    </source>
</reference>
<dbReference type="AlphaFoldDB" id="A0A1R2C7W0"/>
<evidence type="ECO:0000256" key="1">
    <source>
        <dbReference type="SAM" id="MobiDB-lite"/>
    </source>
</evidence>
<sequence>MKGRMYRPFASLSELPKEFVQRPKPWAKNQQPRVYMWASSIPDKWIDIKGRQGFQHVSETGNNRNTQDFLETNQKYINTIADPRSRSPSAQGSRVASRVTSPQSTTRMFFHPGKNNKATLSCGSESLLIPSNELISFQVSLPEEKTEDLKTTVQYKIPKKKKSLIKTSSMKNIVLSVPYRPNTGGVTNRYSMPKRLVSMKKHNIKTKKKFRNPVVDEFLKRFEKKKDTFIGVGFRKGLNGWKLVEAKKNPN</sequence>
<feature type="compositionally biased region" description="Polar residues" evidence="1">
    <location>
        <begin position="86"/>
        <end position="107"/>
    </location>
</feature>
<name>A0A1R2C7W0_9CILI</name>
<proteinExistence type="predicted"/>
<feature type="region of interest" description="Disordered" evidence="1">
    <location>
        <begin position="82"/>
        <end position="115"/>
    </location>
</feature>
<gene>
    <name evidence="2" type="ORF">SteCoe_13705</name>
</gene>
<evidence type="ECO:0000313" key="2">
    <source>
        <dbReference type="EMBL" id="OMJ85050.1"/>
    </source>
</evidence>
<dbReference type="EMBL" id="MPUH01000249">
    <property type="protein sequence ID" value="OMJ85050.1"/>
    <property type="molecule type" value="Genomic_DNA"/>
</dbReference>
<comment type="caution">
    <text evidence="2">The sequence shown here is derived from an EMBL/GenBank/DDBJ whole genome shotgun (WGS) entry which is preliminary data.</text>
</comment>
<protein>
    <submittedName>
        <fullName evidence="2">Uncharacterized protein</fullName>
    </submittedName>
</protein>
<keyword evidence="3" id="KW-1185">Reference proteome</keyword>
<accession>A0A1R2C7W0</accession>
<organism evidence="2 3">
    <name type="scientific">Stentor coeruleus</name>
    <dbReference type="NCBI Taxonomy" id="5963"/>
    <lineage>
        <taxon>Eukaryota</taxon>
        <taxon>Sar</taxon>
        <taxon>Alveolata</taxon>
        <taxon>Ciliophora</taxon>
        <taxon>Postciliodesmatophora</taxon>
        <taxon>Heterotrichea</taxon>
        <taxon>Heterotrichida</taxon>
        <taxon>Stentoridae</taxon>
        <taxon>Stentor</taxon>
    </lineage>
</organism>
<evidence type="ECO:0000313" key="3">
    <source>
        <dbReference type="Proteomes" id="UP000187209"/>
    </source>
</evidence>